<feature type="site" description="Interaction with substrate tRNA" evidence="10">
    <location>
        <position position="126"/>
    </location>
</feature>
<keyword evidence="5 10" id="KW-0819">tRNA processing</keyword>
<evidence type="ECO:0000256" key="11">
    <source>
        <dbReference type="RuleBase" id="RU003783"/>
    </source>
</evidence>
<evidence type="ECO:0000256" key="6">
    <source>
        <dbReference type="ARBA" id="ARBA00022741"/>
    </source>
</evidence>
<evidence type="ECO:0000256" key="10">
    <source>
        <dbReference type="HAMAP-Rule" id="MF_00185"/>
    </source>
</evidence>
<comment type="catalytic activity">
    <reaction evidence="9 10 11">
        <text>adenosine(37) in tRNA + dimethylallyl diphosphate = N(6)-dimethylallyladenosine(37) in tRNA + diphosphate</text>
        <dbReference type="Rhea" id="RHEA:26482"/>
        <dbReference type="Rhea" id="RHEA-COMP:10162"/>
        <dbReference type="Rhea" id="RHEA-COMP:10375"/>
        <dbReference type="ChEBI" id="CHEBI:33019"/>
        <dbReference type="ChEBI" id="CHEBI:57623"/>
        <dbReference type="ChEBI" id="CHEBI:74411"/>
        <dbReference type="ChEBI" id="CHEBI:74415"/>
        <dbReference type="EC" id="2.5.1.75"/>
    </reaction>
</comment>
<feature type="binding site" evidence="10">
    <location>
        <begin position="13"/>
        <end position="20"/>
    </location>
    <ligand>
        <name>ATP</name>
        <dbReference type="ChEBI" id="CHEBI:30616"/>
    </ligand>
</feature>
<dbReference type="Gene3D" id="3.40.50.300">
    <property type="entry name" value="P-loop containing nucleotide triphosphate hydrolases"/>
    <property type="match status" value="1"/>
</dbReference>
<evidence type="ECO:0000256" key="12">
    <source>
        <dbReference type="RuleBase" id="RU003784"/>
    </source>
</evidence>
<evidence type="ECO:0000256" key="4">
    <source>
        <dbReference type="ARBA" id="ARBA00022679"/>
    </source>
</evidence>
<feature type="region of interest" description="Interaction with substrate tRNA" evidence="10">
    <location>
        <begin position="38"/>
        <end position="41"/>
    </location>
</feature>
<comment type="caution">
    <text evidence="10">Lacks conserved residue(s) required for the propagation of feature annotation.</text>
</comment>
<feature type="site" description="Interaction with substrate tRNA" evidence="10">
    <location>
        <position position="104"/>
    </location>
</feature>
<accession>A0ABW7N5A1</accession>
<dbReference type="GO" id="GO:0052381">
    <property type="term" value="F:tRNA dimethylallyltransferase activity"/>
    <property type="evidence" value="ECO:0007669"/>
    <property type="project" value="UniProtKB-EC"/>
</dbReference>
<dbReference type="HAMAP" id="MF_00185">
    <property type="entry name" value="IPP_trans"/>
    <property type="match status" value="1"/>
</dbReference>
<keyword evidence="8 10" id="KW-0460">Magnesium</keyword>
<dbReference type="NCBIfam" id="TIGR00174">
    <property type="entry name" value="miaA"/>
    <property type="match status" value="1"/>
</dbReference>
<evidence type="ECO:0000256" key="9">
    <source>
        <dbReference type="ARBA" id="ARBA00049563"/>
    </source>
</evidence>
<keyword evidence="15" id="KW-1185">Reference proteome</keyword>
<keyword evidence="4 10" id="KW-0808">Transferase</keyword>
<sequence>MNLKKNILVSVVGPTAVGKTALAIEIAKYFNTEIVSADSRQFYREMNIGTAKPDKEELAQVKHHFIDSHSIKSHYSVGMYEKEALILLDKLFQRHDVVVLVGGSGLFFKAIWDGFDEMPAVDLELRASLNRCFEEEGLEPMLKELKEKDPEYFGLVDQQNHQRVIRALEVIRSSGETFTSFRKGKSVSNRNFVNLKFGLNMDREILFDRINKRMDLMIDAGLFEEAKALFPYKDHNALQTVGYTEIFNYLAGKYDREEAVRLLKRNSRRYAKRQLTWFRKDEEIKWYQPNESERIIRLIAGSLNA</sequence>
<feature type="binding site" evidence="10">
    <location>
        <begin position="15"/>
        <end position="20"/>
    </location>
    <ligand>
        <name>substrate</name>
    </ligand>
</feature>
<evidence type="ECO:0000256" key="8">
    <source>
        <dbReference type="ARBA" id="ARBA00022842"/>
    </source>
</evidence>
<dbReference type="InterPro" id="IPR027417">
    <property type="entry name" value="P-loop_NTPase"/>
</dbReference>
<dbReference type="EC" id="2.5.1.75" evidence="10"/>
<evidence type="ECO:0000256" key="1">
    <source>
        <dbReference type="ARBA" id="ARBA00001946"/>
    </source>
</evidence>
<reference evidence="14 15" key="1">
    <citation type="journal article" date="2013" name="Int. J. Syst. Evol. Microbiol.">
        <title>Marinoscillum luteum sp. nov., isolated from marine sediment.</title>
        <authorList>
            <person name="Cha I.T."/>
            <person name="Park S.J."/>
            <person name="Kim S.J."/>
            <person name="Kim J.G."/>
            <person name="Jung M.Y."/>
            <person name="Shin K.S."/>
            <person name="Kwon K.K."/>
            <person name="Yang S.H."/>
            <person name="Seo Y.S."/>
            <person name="Rhee S.K."/>
        </authorList>
    </citation>
    <scope>NUCLEOTIDE SEQUENCE [LARGE SCALE GENOMIC DNA]</scope>
    <source>
        <strain evidence="14 15">KCTC 23939</strain>
    </source>
</reference>
<evidence type="ECO:0000256" key="13">
    <source>
        <dbReference type="RuleBase" id="RU003785"/>
    </source>
</evidence>
<evidence type="ECO:0000313" key="14">
    <source>
        <dbReference type="EMBL" id="MFH6982626.1"/>
    </source>
</evidence>
<dbReference type="InterPro" id="IPR018022">
    <property type="entry name" value="IPT"/>
</dbReference>
<comment type="caution">
    <text evidence="14">The sequence shown here is derived from an EMBL/GenBank/DDBJ whole genome shotgun (WGS) entry which is preliminary data.</text>
</comment>
<dbReference type="RefSeq" id="WP_395416307.1">
    <property type="nucleotide sequence ID" value="NZ_JBIPKE010000012.1"/>
</dbReference>
<dbReference type="Proteomes" id="UP001610063">
    <property type="component" value="Unassembled WGS sequence"/>
</dbReference>
<dbReference type="EMBL" id="JBIPKE010000012">
    <property type="protein sequence ID" value="MFH6982626.1"/>
    <property type="molecule type" value="Genomic_DNA"/>
</dbReference>
<evidence type="ECO:0000313" key="15">
    <source>
        <dbReference type="Proteomes" id="UP001610063"/>
    </source>
</evidence>
<name>A0ABW7N5A1_9BACT</name>
<dbReference type="Pfam" id="PF01715">
    <property type="entry name" value="IPPT"/>
    <property type="match status" value="1"/>
</dbReference>
<proteinExistence type="inferred from homology"/>
<evidence type="ECO:0000256" key="3">
    <source>
        <dbReference type="ARBA" id="ARBA00005842"/>
    </source>
</evidence>
<protein>
    <recommendedName>
        <fullName evidence="10">tRNA dimethylallyltransferase</fullName>
        <ecNumber evidence="10">2.5.1.75</ecNumber>
    </recommendedName>
    <alternativeName>
        <fullName evidence="10">Dimethylallyl diphosphate:tRNA dimethylallyltransferase</fullName>
        <shortName evidence="10">DMAPP:tRNA dimethylallyltransferase</shortName>
        <shortName evidence="10">DMATase</shortName>
    </alternativeName>
    <alternativeName>
        <fullName evidence="10">Isopentenyl-diphosphate:tRNA isopentenyltransferase</fullName>
        <shortName evidence="10">IPP transferase</shortName>
        <shortName evidence="10">IPPT</shortName>
        <shortName evidence="10">IPTase</shortName>
    </alternativeName>
</protein>
<dbReference type="PANTHER" id="PTHR11088">
    <property type="entry name" value="TRNA DIMETHYLALLYLTRANSFERASE"/>
    <property type="match status" value="1"/>
</dbReference>
<dbReference type="PANTHER" id="PTHR11088:SF60">
    <property type="entry name" value="TRNA DIMETHYLALLYLTRANSFERASE"/>
    <property type="match status" value="1"/>
</dbReference>
<dbReference type="SUPFAM" id="SSF52540">
    <property type="entry name" value="P-loop containing nucleoside triphosphate hydrolases"/>
    <property type="match status" value="1"/>
</dbReference>
<keyword evidence="7 10" id="KW-0067">ATP-binding</keyword>
<gene>
    <name evidence="10 14" type="primary">miaA</name>
    <name evidence="14" type="ORF">ACHKAR_04205</name>
</gene>
<comment type="cofactor">
    <cofactor evidence="1 10">
        <name>Mg(2+)</name>
        <dbReference type="ChEBI" id="CHEBI:18420"/>
    </cofactor>
</comment>
<evidence type="ECO:0000256" key="2">
    <source>
        <dbReference type="ARBA" id="ARBA00003213"/>
    </source>
</evidence>
<dbReference type="Gene3D" id="1.10.20.140">
    <property type="match status" value="1"/>
</dbReference>
<comment type="function">
    <text evidence="2 10 12">Catalyzes the transfer of a dimethylallyl group onto the adenine at position 37 in tRNAs that read codons beginning with uridine, leading to the formation of N6-(dimethylallyl)adenosine (i(6)A).</text>
</comment>
<organism evidence="14 15">
    <name type="scientific">Marinoscillum luteum</name>
    <dbReference type="NCBI Taxonomy" id="861051"/>
    <lineage>
        <taxon>Bacteria</taxon>
        <taxon>Pseudomonadati</taxon>
        <taxon>Bacteroidota</taxon>
        <taxon>Cytophagia</taxon>
        <taxon>Cytophagales</taxon>
        <taxon>Reichenbachiellaceae</taxon>
        <taxon>Marinoscillum</taxon>
    </lineage>
</organism>
<keyword evidence="6 10" id="KW-0547">Nucleotide-binding</keyword>
<evidence type="ECO:0000256" key="5">
    <source>
        <dbReference type="ARBA" id="ARBA00022694"/>
    </source>
</evidence>
<dbReference type="InterPro" id="IPR039657">
    <property type="entry name" value="Dimethylallyltransferase"/>
</dbReference>
<feature type="region of interest" description="Interaction with substrate tRNA" evidence="10">
    <location>
        <begin position="162"/>
        <end position="166"/>
    </location>
</feature>
<evidence type="ECO:0000256" key="7">
    <source>
        <dbReference type="ARBA" id="ARBA00022840"/>
    </source>
</evidence>
<comment type="similarity">
    <text evidence="3 10 13">Belongs to the IPP transferase family.</text>
</comment>
<comment type="subunit">
    <text evidence="10">Monomer.</text>
</comment>